<proteinExistence type="predicted"/>
<organism evidence="1 2">
    <name type="scientific">Tahibacter aquaticus</name>
    <dbReference type="NCBI Taxonomy" id="520092"/>
    <lineage>
        <taxon>Bacteria</taxon>
        <taxon>Pseudomonadati</taxon>
        <taxon>Pseudomonadota</taxon>
        <taxon>Gammaproteobacteria</taxon>
        <taxon>Lysobacterales</taxon>
        <taxon>Rhodanobacteraceae</taxon>
        <taxon>Tahibacter</taxon>
    </lineage>
</organism>
<name>A0A4R6YL58_9GAMM</name>
<dbReference type="RefSeq" id="WP_133821691.1">
    <property type="nucleotide sequence ID" value="NZ_SNZH01000024.1"/>
</dbReference>
<dbReference type="EMBL" id="SNZH01000024">
    <property type="protein sequence ID" value="TDR37733.1"/>
    <property type="molecule type" value="Genomic_DNA"/>
</dbReference>
<sequence length="216" mass="24590">MAKPIPVRKEDYEGLHFSRWLLLLFAASDAAGLGPLSRRRLHALLFVSFASSRFYDIAPLRFRARRTEQGPYYRMAHFALGALIMSGLIEIRQFKAYPARNELQFEGESRLRRQGLLVVRKLRQTSFGERLYQFLLELCLAAARTEESKLDGALFQDLTYQTASERGESTVGTDDEQTPTVVGLHTIDRYLNDLATSRRLDALTAYQRLLATRAAA</sequence>
<comment type="caution">
    <text evidence="1">The sequence shown here is derived from an EMBL/GenBank/DDBJ whole genome shotgun (WGS) entry which is preliminary data.</text>
</comment>
<dbReference type="AlphaFoldDB" id="A0A4R6YL58"/>
<keyword evidence="2" id="KW-1185">Reference proteome</keyword>
<evidence type="ECO:0000313" key="2">
    <source>
        <dbReference type="Proteomes" id="UP000295293"/>
    </source>
</evidence>
<accession>A0A4R6YL58</accession>
<dbReference type="Proteomes" id="UP000295293">
    <property type="component" value="Unassembled WGS sequence"/>
</dbReference>
<gene>
    <name evidence="1" type="ORF">DFR29_12430</name>
</gene>
<protein>
    <submittedName>
        <fullName evidence="1">Uncharacterized protein</fullName>
    </submittedName>
</protein>
<evidence type="ECO:0000313" key="1">
    <source>
        <dbReference type="EMBL" id="TDR37733.1"/>
    </source>
</evidence>
<dbReference type="OrthoDB" id="9968297at2"/>
<reference evidence="1 2" key="1">
    <citation type="submission" date="2019-03" db="EMBL/GenBank/DDBJ databases">
        <title>Genomic Encyclopedia of Type Strains, Phase IV (KMG-IV): sequencing the most valuable type-strain genomes for metagenomic binning, comparative biology and taxonomic classification.</title>
        <authorList>
            <person name="Goeker M."/>
        </authorList>
    </citation>
    <scope>NUCLEOTIDE SEQUENCE [LARGE SCALE GENOMIC DNA]</scope>
    <source>
        <strain evidence="1 2">DSM 21667</strain>
    </source>
</reference>